<dbReference type="GO" id="GO:0017147">
    <property type="term" value="F:Wnt-protein binding"/>
    <property type="evidence" value="ECO:0007669"/>
    <property type="project" value="InterPro"/>
</dbReference>
<feature type="domain" description="Wntless GOLD" evidence="23">
    <location>
        <begin position="49"/>
        <end position="228"/>
    </location>
</feature>
<evidence type="ECO:0000256" key="16">
    <source>
        <dbReference type="ARBA" id="ARBA00023273"/>
    </source>
</evidence>
<evidence type="ECO:0000256" key="18">
    <source>
        <dbReference type="ARBA" id="ARBA00025880"/>
    </source>
</evidence>
<dbReference type="RefSeq" id="XP_026282467.1">
    <property type="nucleotide sequence ID" value="XM_026426682.2"/>
</dbReference>
<dbReference type="GO" id="GO:0045211">
    <property type="term" value="C:postsynaptic membrane"/>
    <property type="evidence" value="ECO:0007669"/>
    <property type="project" value="UniProtKB-SubCell"/>
</dbReference>
<dbReference type="GO" id="GO:0000139">
    <property type="term" value="C:Golgi membrane"/>
    <property type="evidence" value="ECO:0007669"/>
    <property type="project" value="UniProtKB-SubCell"/>
</dbReference>
<keyword evidence="9" id="KW-0709">Segmentation polarity protein</keyword>
<dbReference type="GO" id="GO:0005789">
    <property type="term" value="C:endoplasmic reticulum membrane"/>
    <property type="evidence" value="ECO:0007669"/>
    <property type="project" value="UniProtKB-SubCell"/>
</dbReference>
<evidence type="ECO:0000313" key="26">
    <source>
        <dbReference type="RefSeq" id="XP_026282467.1"/>
    </source>
</evidence>
<comment type="subunit">
    <text evidence="18">Interacts with wg; in the Golgi. Interacts with Vps35, a component of the retromer complex; wls stability is regulated by Vps35.</text>
</comment>
<feature type="transmembrane region" description="Helical" evidence="21">
    <location>
        <begin position="477"/>
        <end position="498"/>
    </location>
</feature>
<dbReference type="AlphaFoldDB" id="A0A6J1SNG9"/>
<dbReference type="OrthoDB" id="5804250at2759"/>
<evidence type="ECO:0000256" key="15">
    <source>
        <dbReference type="ARBA" id="ARBA00023257"/>
    </source>
</evidence>
<keyword evidence="7" id="KW-0879">Wnt signaling pathway</keyword>
<comment type="subcellular location">
    <subcellularLocation>
        <location evidence="2">Endoplasmic reticulum membrane</location>
        <topology evidence="2">Multi-pass membrane protein</topology>
    </subcellularLocation>
    <subcellularLocation>
        <location evidence="1">Endosome membrane</location>
        <topology evidence="1">Multi-pass membrane protein</topology>
    </subcellularLocation>
    <subcellularLocation>
        <location evidence="3">Golgi apparatus membrane</location>
        <topology evidence="3">Multi-pass membrane protein</topology>
    </subcellularLocation>
    <subcellularLocation>
        <location evidence="19">Postsynaptic cell membrane</location>
        <topology evidence="19">Multi-pass membrane protein</topology>
    </subcellularLocation>
    <subcellularLocation>
        <location evidence="20">Presynaptic cell membrane</location>
        <topology evidence="20">Multi-pass membrane protein</topology>
    </subcellularLocation>
</comment>
<dbReference type="GO" id="GO:0042734">
    <property type="term" value="C:presynaptic membrane"/>
    <property type="evidence" value="ECO:0007669"/>
    <property type="project" value="UniProtKB-SubCell"/>
</dbReference>
<dbReference type="GO" id="GO:0007367">
    <property type="term" value="P:segment polarity determination"/>
    <property type="evidence" value="ECO:0007669"/>
    <property type="project" value="UniProtKB-KW"/>
</dbReference>
<evidence type="ECO:0000256" key="2">
    <source>
        <dbReference type="ARBA" id="ARBA00004477"/>
    </source>
</evidence>
<protein>
    <recommendedName>
        <fullName evidence="5">Protein wntless</fullName>
    </recommendedName>
</protein>
<dbReference type="KEGG" id="foc:113209258"/>
<keyword evidence="12" id="KW-0770">Synapse</keyword>
<accession>A0A6J1SNG9</accession>
<evidence type="ECO:0000256" key="17">
    <source>
        <dbReference type="ARBA" id="ARBA00025339"/>
    </source>
</evidence>
<evidence type="ECO:0000259" key="22">
    <source>
        <dbReference type="Pfam" id="PF06664"/>
    </source>
</evidence>
<name>A0A6J1SNG9_FRAOC</name>
<dbReference type="GO" id="GO:0006886">
    <property type="term" value="P:intracellular protein transport"/>
    <property type="evidence" value="ECO:0007669"/>
    <property type="project" value="TreeGrafter"/>
</dbReference>
<dbReference type="InterPro" id="IPR047843">
    <property type="entry name" value="WLS-like_TM"/>
</dbReference>
<dbReference type="GeneID" id="113209258"/>
<feature type="transmembrane region" description="Helical" evidence="21">
    <location>
        <begin position="235"/>
        <end position="255"/>
    </location>
</feature>
<feature type="domain" description="Wntless-like transmembrane" evidence="22">
    <location>
        <begin position="229"/>
        <end position="501"/>
    </location>
</feature>
<dbReference type="RefSeq" id="XP_026282466.1">
    <property type="nucleotide sequence ID" value="XM_026426681.2"/>
</dbReference>
<gene>
    <name evidence="25 26" type="primary">LOC113209258</name>
</gene>
<evidence type="ECO:0000256" key="13">
    <source>
        <dbReference type="ARBA" id="ARBA00023034"/>
    </source>
</evidence>
<evidence type="ECO:0000256" key="4">
    <source>
        <dbReference type="ARBA" id="ARBA00008148"/>
    </source>
</evidence>
<feature type="transmembrane region" description="Helical" evidence="21">
    <location>
        <begin position="308"/>
        <end position="326"/>
    </location>
</feature>
<dbReference type="Pfam" id="PF21883">
    <property type="entry name" value="WLS_GOLD"/>
    <property type="match status" value="1"/>
</dbReference>
<keyword evidence="15" id="KW-0628">Postsynaptic cell membrane</keyword>
<dbReference type="GO" id="GO:0010008">
    <property type="term" value="C:endosome membrane"/>
    <property type="evidence" value="ECO:0007669"/>
    <property type="project" value="UniProtKB-SubCell"/>
</dbReference>
<evidence type="ECO:0000256" key="6">
    <source>
        <dbReference type="ARBA" id="ARBA00022473"/>
    </source>
</evidence>
<evidence type="ECO:0000256" key="7">
    <source>
        <dbReference type="ARBA" id="ARBA00022687"/>
    </source>
</evidence>
<evidence type="ECO:0000256" key="8">
    <source>
        <dbReference type="ARBA" id="ARBA00022692"/>
    </source>
</evidence>
<dbReference type="PANTHER" id="PTHR13449:SF2">
    <property type="entry name" value="PROTEIN WNTLESS HOMOLOG"/>
    <property type="match status" value="1"/>
</dbReference>
<dbReference type="CTD" id="79971"/>
<feature type="transmembrane region" description="Helical" evidence="21">
    <location>
        <begin position="267"/>
        <end position="288"/>
    </location>
</feature>
<proteinExistence type="inferred from homology"/>
<evidence type="ECO:0000256" key="1">
    <source>
        <dbReference type="ARBA" id="ARBA00004337"/>
    </source>
</evidence>
<evidence type="ECO:0000256" key="9">
    <source>
        <dbReference type="ARBA" id="ARBA00022716"/>
    </source>
</evidence>
<keyword evidence="13" id="KW-0333">Golgi apparatus</keyword>
<comment type="similarity">
    <text evidence="4">Belongs to the wntless family.</text>
</comment>
<reference evidence="25 26" key="1">
    <citation type="submission" date="2025-04" db="UniProtKB">
        <authorList>
            <consortium name="RefSeq"/>
        </authorList>
    </citation>
    <scope>IDENTIFICATION</scope>
    <source>
        <tissue evidence="25 26">Whole organism</tissue>
    </source>
</reference>
<evidence type="ECO:0000256" key="10">
    <source>
        <dbReference type="ARBA" id="ARBA00022753"/>
    </source>
</evidence>
<dbReference type="Pfam" id="PF06664">
    <property type="entry name" value="WLS-like_TM"/>
    <property type="match status" value="1"/>
</dbReference>
<evidence type="ECO:0000259" key="23">
    <source>
        <dbReference type="Pfam" id="PF21883"/>
    </source>
</evidence>
<evidence type="ECO:0000256" key="3">
    <source>
        <dbReference type="ARBA" id="ARBA00004653"/>
    </source>
</evidence>
<evidence type="ECO:0000256" key="11">
    <source>
        <dbReference type="ARBA" id="ARBA00022989"/>
    </source>
</evidence>
<keyword evidence="6" id="KW-0217">Developmental protein</keyword>
<comment type="function">
    <text evidence="17">A segment polarity gene required for wingless (wg)-dependent patterning processes, acting in both wg-sending cells and wg-target cells. In non-neuronal cells wls directs wg secretion. The wls traffic loop encompasses the Golgi, the cell surface, an endocytic compartment and a retrograde route leading back to the Golgi, and involves clathrin-mediated endocytosis and the retromer complex (a conserved protein complex consisting of Vps35 and Vps26). In neuronal cells (the larval motorneuron NMJ), the wg signal moves across the synapse via the release of wls-containing exosome-like vesicles. Postsynaptic wls is required for the trafficking of fz2 through the fz2-interacting protein Grip.</text>
</comment>
<feature type="transmembrane region" description="Helical" evidence="21">
    <location>
        <begin position="438"/>
        <end position="457"/>
    </location>
</feature>
<evidence type="ECO:0000256" key="14">
    <source>
        <dbReference type="ARBA" id="ARBA00023136"/>
    </source>
</evidence>
<dbReference type="GO" id="GO:0016055">
    <property type="term" value="P:Wnt signaling pathway"/>
    <property type="evidence" value="ECO:0007669"/>
    <property type="project" value="UniProtKB-KW"/>
</dbReference>
<evidence type="ECO:0000256" key="12">
    <source>
        <dbReference type="ARBA" id="ARBA00023018"/>
    </source>
</evidence>
<evidence type="ECO:0000256" key="21">
    <source>
        <dbReference type="SAM" id="Phobius"/>
    </source>
</evidence>
<dbReference type="PANTHER" id="PTHR13449">
    <property type="entry name" value="INTEGRAL MEMBRANE PROTEIN GPR177"/>
    <property type="match status" value="1"/>
</dbReference>
<keyword evidence="16" id="KW-0966">Cell projection</keyword>
<feature type="transmembrane region" description="Helical" evidence="21">
    <location>
        <begin position="381"/>
        <end position="405"/>
    </location>
</feature>
<dbReference type="Proteomes" id="UP000504606">
    <property type="component" value="Unplaced"/>
</dbReference>
<keyword evidence="11 21" id="KW-1133">Transmembrane helix</keyword>
<evidence type="ECO:0000256" key="5">
    <source>
        <dbReference type="ARBA" id="ARBA00015887"/>
    </source>
</evidence>
<sequence length="544" mass="62166">MQGTIVENLSGRKLSVLVALLLIAQVVCFLIGGLIAPTPSSAYNVLGSNCVDPGNNTQKWFYTRGEGSCKNRELTNYRDAESMLEMANRVVFVFQIPIPRENVILDYSRWQQNLIGVLQFDIAYHSENEMKPRTTITIDAKLGYRNKGDPDDAWKPYASSVEERSLDCVIDSKKSDYFYNCSIVPLFELGSLHHDYYLLNIRLPVDHFKHMNEGLGQLESIYLITINQNGGFTKVWVSLKTVFFPFIIGIMIWFWKRVHQLARPPALLEYMLIFLGGALTLLNAPLEYLTLYFDMPFMLLLGDIKQGIFYAALLSFWLVFAGEHMMVQEDNRHNHLRVYWKHLSAVGVGCLSLFIFDMCERGIQLRNPFYSIWVTDIGTNLALTFIILAGISAGVYFLFLSYMIWKVFQNISAKRSVLPGMSAVRRLHYEGVIYRFKFLMLATLLCAAMTVVGFILGQVAEGRWKWDESLEIEYTSAFFTGVYGMWNIYIFALLCLYAPSHKKWPVESESHSNSVSEEIEFSRLPTEPSEISSLASFARKAALD</sequence>
<dbReference type="GO" id="GO:0061355">
    <property type="term" value="P:Wnt protein secretion"/>
    <property type="evidence" value="ECO:0007669"/>
    <property type="project" value="TreeGrafter"/>
</dbReference>
<keyword evidence="8 21" id="KW-0812">Transmembrane</keyword>
<keyword evidence="10" id="KW-0967">Endosome</keyword>
<keyword evidence="24" id="KW-1185">Reference proteome</keyword>
<dbReference type="InterPro" id="IPR009551">
    <property type="entry name" value="Wntless"/>
</dbReference>
<evidence type="ECO:0000256" key="20">
    <source>
        <dbReference type="ARBA" id="ARBA00034107"/>
    </source>
</evidence>
<organism evidence="24 26">
    <name type="scientific">Frankliniella occidentalis</name>
    <name type="common">Western flower thrips</name>
    <name type="synonym">Euthrips occidentalis</name>
    <dbReference type="NCBI Taxonomy" id="133901"/>
    <lineage>
        <taxon>Eukaryota</taxon>
        <taxon>Metazoa</taxon>
        <taxon>Ecdysozoa</taxon>
        <taxon>Arthropoda</taxon>
        <taxon>Hexapoda</taxon>
        <taxon>Insecta</taxon>
        <taxon>Pterygota</taxon>
        <taxon>Neoptera</taxon>
        <taxon>Paraneoptera</taxon>
        <taxon>Thysanoptera</taxon>
        <taxon>Terebrantia</taxon>
        <taxon>Thripoidea</taxon>
        <taxon>Thripidae</taxon>
        <taxon>Frankliniella</taxon>
    </lineage>
</organism>
<evidence type="ECO:0000313" key="25">
    <source>
        <dbReference type="RefSeq" id="XP_026282466.1"/>
    </source>
</evidence>
<evidence type="ECO:0000256" key="19">
    <source>
        <dbReference type="ARBA" id="ARBA00034104"/>
    </source>
</evidence>
<evidence type="ECO:0000313" key="24">
    <source>
        <dbReference type="Proteomes" id="UP000504606"/>
    </source>
</evidence>
<keyword evidence="14 21" id="KW-0472">Membrane</keyword>
<dbReference type="InterPro" id="IPR053936">
    <property type="entry name" value="WLS_GOLD"/>
</dbReference>